<dbReference type="Gene3D" id="3.90.1150.10">
    <property type="entry name" value="Aspartate Aminotransferase, domain 1"/>
    <property type="match status" value="1"/>
</dbReference>
<dbReference type="Gene3D" id="3.40.640.10">
    <property type="entry name" value="Type I PLP-dependent aspartate aminotransferase-like (Major domain)"/>
    <property type="match status" value="1"/>
</dbReference>
<keyword evidence="7" id="KW-0032">Aminotransferase</keyword>
<dbReference type="GO" id="GO:0030170">
    <property type="term" value="F:pyridoxal phosphate binding"/>
    <property type="evidence" value="ECO:0007669"/>
    <property type="project" value="InterPro"/>
</dbReference>
<dbReference type="InterPro" id="IPR015422">
    <property type="entry name" value="PyrdxlP-dep_Trfase_small"/>
</dbReference>
<dbReference type="Proteomes" id="UP000535908">
    <property type="component" value="Unassembled WGS sequence"/>
</dbReference>
<keyword evidence="4" id="KW-0456">Lyase</keyword>
<organism evidence="7 8">
    <name type="scientific">Listeria grandensis</name>
    <dbReference type="NCBI Taxonomy" id="1494963"/>
    <lineage>
        <taxon>Bacteria</taxon>
        <taxon>Bacillati</taxon>
        <taxon>Bacillota</taxon>
        <taxon>Bacilli</taxon>
        <taxon>Bacillales</taxon>
        <taxon>Listeriaceae</taxon>
        <taxon>Listeria</taxon>
    </lineage>
</organism>
<dbReference type="PANTHER" id="PTHR43525:SF1">
    <property type="entry name" value="PROTEIN MALY"/>
    <property type="match status" value="1"/>
</dbReference>
<dbReference type="InterPro" id="IPR027619">
    <property type="entry name" value="C-S_lyase_PatB-like"/>
</dbReference>
<keyword evidence="7" id="KW-0808">Transferase</keyword>
<comment type="caution">
    <text evidence="7">The sequence shown here is derived from an EMBL/GenBank/DDBJ whole genome shotgun (WGS) entry which is preliminary data.</text>
</comment>
<dbReference type="PANTHER" id="PTHR43525">
    <property type="entry name" value="PROTEIN MALY"/>
    <property type="match status" value="1"/>
</dbReference>
<dbReference type="InterPro" id="IPR015421">
    <property type="entry name" value="PyrdxlP-dep_Trfase_major"/>
</dbReference>
<dbReference type="InterPro" id="IPR015424">
    <property type="entry name" value="PyrdxlP-dep_Trfase"/>
</dbReference>
<dbReference type="RefSeq" id="WP_185525856.1">
    <property type="nucleotide sequence ID" value="NZ_JAARWN010000004.1"/>
</dbReference>
<keyword evidence="3" id="KW-0663">Pyridoxal phosphate</keyword>
<comment type="cofactor">
    <cofactor evidence="1">
        <name>pyridoxal 5'-phosphate</name>
        <dbReference type="ChEBI" id="CHEBI:597326"/>
    </cofactor>
</comment>
<accession>A0A7X0Y2Z1</accession>
<dbReference type="GO" id="GO:0047804">
    <property type="term" value="F:cysteine-S-conjugate beta-lyase activity"/>
    <property type="evidence" value="ECO:0007669"/>
    <property type="project" value="UniProtKB-EC"/>
</dbReference>
<comment type="similarity">
    <text evidence="5">Belongs to the class-II pyridoxal-phosphate-dependent aminotransferase family. MalY/PatB cystathionine beta-lyase subfamily.</text>
</comment>
<protein>
    <recommendedName>
        <fullName evidence="2">cysteine-S-conjugate beta-lyase</fullName>
        <ecNumber evidence="2">4.4.1.13</ecNumber>
    </recommendedName>
</protein>
<gene>
    <name evidence="7" type="ORF">HCA69_06750</name>
</gene>
<name>A0A7X0Y2Z1_9LIST</name>
<dbReference type="NCBIfam" id="TIGR04350">
    <property type="entry name" value="C_S_lyase_PatB"/>
    <property type="match status" value="1"/>
</dbReference>
<dbReference type="InterPro" id="IPR004839">
    <property type="entry name" value="Aminotransferase_I/II_large"/>
</dbReference>
<evidence type="ECO:0000256" key="2">
    <source>
        <dbReference type="ARBA" id="ARBA00012224"/>
    </source>
</evidence>
<dbReference type="EMBL" id="JAARWN010000004">
    <property type="protein sequence ID" value="MBC1936060.1"/>
    <property type="molecule type" value="Genomic_DNA"/>
</dbReference>
<dbReference type="CDD" id="cd00609">
    <property type="entry name" value="AAT_like"/>
    <property type="match status" value="1"/>
</dbReference>
<evidence type="ECO:0000256" key="5">
    <source>
        <dbReference type="ARBA" id="ARBA00037974"/>
    </source>
</evidence>
<evidence type="ECO:0000313" key="8">
    <source>
        <dbReference type="Proteomes" id="UP000535908"/>
    </source>
</evidence>
<evidence type="ECO:0000259" key="6">
    <source>
        <dbReference type="Pfam" id="PF00155"/>
    </source>
</evidence>
<sequence>MGKYDFNEVVDRKNTYCTQWDYIEDRFGEADLLPFSISDTEFRVPTPVLTAIQKRVAHGVFGYSRWNHEAFKGSIIQWYQTRFDVSFNKDWVLYSPTVCYAISVLLRLKSAEWDRVVVFSPMYDAFYSLIRENNRELVESKLLWDNGKYRIDFDQLEKQVENASILLLTNPHNPTGRVFDKEELTRIIEICERNGVFIISDDIHMDIVYKNAQYTPILSLSENRMNMCICTSASKTMNTPGLIGSYLLVPDDALRVAFLKQLKERDALSSVSILGMYATMAAYNESADYADEMVAHLEGNMHFVKSFIDEQMPEIKFEIPEGTYLAWLDVSALGLTKDALQDALVHVGKVAIMPGETYGGEGFLRLNVACSRSKLVDGLERMHKAIQTVRR</sequence>
<evidence type="ECO:0000256" key="3">
    <source>
        <dbReference type="ARBA" id="ARBA00022898"/>
    </source>
</evidence>
<reference evidence="7 8" key="1">
    <citation type="submission" date="2020-03" db="EMBL/GenBank/DDBJ databases">
        <title>Soil Listeria distribution.</title>
        <authorList>
            <person name="Liao J."/>
            <person name="Wiedmann M."/>
        </authorList>
    </citation>
    <scope>NUCLEOTIDE SEQUENCE [LARGE SCALE GENOMIC DNA]</scope>
    <source>
        <strain evidence="7 8">FSL L7-0741</strain>
    </source>
</reference>
<evidence type="ECO:0000256" key="4">
    <source>
        <dbReference type="ARBA" id="ARBA00023239"/>
    </source>
</evidence>
<dbReference type="Pfam" id="PF00155">
    <property type="entry name" value="Aminotran_1_2"/>
    <property type="match status" value="1"/>
</dbReference>
<dbReference type="GO" id="GO:0008483">
    <property type="term" value="F:transaminase activity"/>
    <property type="evidence" value="ECO:0007669"/>
    <property type="project" value="UniProtKB-KW"/>
</dbReference>
<evidence type="ECO:0000256" key="1">
    <source>
        <dbReference type="ARBA" id="ARBA00001933"/>
    </source>
</evidence>
<evidence type="ECO:0000313" key="7">
    <source>
        <dbReference type="EMBL" id="MBC1936060.1"/>
    </source>
</evidence>
<dbReference type="SUPFAM" id="SSF53383">
    <property type="entry name" value="PLP-dependent transferases"/>
    <property type="match status" value="1"/>
</dbReference>
<feature type="domain" description="Aminotransferase class I/classII large" evidence="6">
    <location>
        <begin position="31"/>
        <end position="376"/>
    </location>
</feature>
<dbReference type="InterPro" id="IPR051798">
    <property type="entry name" value="Class-II_PLP-Dep_Aminotrans"/>
</dbReference>
<dbReference type="EC" id="4.4.1.13" evidence="2"/>
<proteinExistence type="inferred from homology"/>
<dbReference type="AlphaFoldDB" id="A0A7X0Y2Z1"/>